<sequence length="58" mass="7068">MPKLKFYDLKRRKSFNTDKYRLTSKRTKSGMRYFAVTKAPSNVESWRIVGKDFYRKNK</sequence>
<comment type="caution">
    <text evidence="1">The sequence shown here is derived from an EMBL/GenBank/DDBJ whole genome shotgun (WGS) entry which is preliminary data.</text>
</comment>
<proteinExistence type="predicted"/>
<accession>A0A0F9J1S2</accession>
<evidence type="ECO:0000313" key="1">
    <source>
        <dbReference type="EMBL" id="KKM63599.1"/>
    </source>
</evidence>
<protein>
    <submittedName>
        <fullName evidence="1">Uncharacterized protein</fullName>
    </submittedName>
</protein>
<dbReference type="AlphaFoldDB" id="A0A0F9J1S2"/>
<gene>
    <name evidence="1" type="ORF">LCGC14_1509860</name>
</gene>
<reference evidence="1" key="1">
    <citation type="journal article" date="2015" name="Nature">
        <title>Complex archaea that bridge the gap between prokaryotes and eukaryotes.</title>
        <authorList>
            <person name="Spang A."/>
            <person name="Saw J.H."/>
            <person name="Jorgensen S.L."/>
            <person name="Zaremba-Niedzwiedzka K."/>
            <person name="Martijn J."/>
            <person name="Lind A.E."/>
            <person name="van Eijk R."/>
            <person name="Schleper C."/>
            <person name="Guy L."/>
            <person name="Ettema T.J."/>
        </authorList>
    </citation>
    <scope>NUCLEOTIDE SEQUENCE</scope>
</reference>
<dbReference type="EMBL" id="LAZR01011068">
    <property type="protein sequence ID" value="KKM63599.1"/>
    <property type="molecule type" value="Genomic_DNA"/>
</dbReference>
<organism evidence="1">
    <name type="scientific">marine sediment metagenome</name>
    <dbReference type="NCBI Taxonomy" id="412755"/>
    <lineage>
        <taxon>unclassified sequences</taxon>
        <taxon>metagenomes</taxon>
        <taxon>ecological metagenomes</taxon>
    </lineage>
</organism>
<name>A0A0F9J1S2_9ZZZZ</name>